<dbReference type="PANTHER" id="PTHR31891:SF1">
    <property type="entry name" value="FORMAMIDASE C869.04-RELATED"/>
    <property type="match status" value="1"/>
</dbReference>
<dbReference type="Pfam" id="PF03069">
    <property type="entry name" value="FmdA_AmdA"/>
    <property type="match status" value="2"/>
</dbReference>
<dbReference type="OrthoDB" id="9785236at2"/>
<dbReference type="InterPro" id="IPR004304">
    <property type="entry name" value="FmdA_AmdA"/>
</dbReference>
<dbReference type="PANTHER" id="PTHR31891">
    <property type="entry name" value="FORMAMIDASE C869.04-RELATED"/>
    <property type="match status" value="1"/>
</dbReference>
<gene>
    <name evidence="2" type="ORF">SAMN05444817_101162</name>
</gene>
<sequence length="298" mass="31544">MHSINAEHFVLSMSAEHEPKLEIGSGDEVTVQTMDCFSGTIADESQLFSSVGWDKVNPATGPIAVSGARPGDTLKVEVLSIEVGDHATMTTHPDFGALPGTVEERTRKIPVRDGKAFFSDEIVLPIRPMIGVIGTAPAGEDVPTGEPRQHGGNMDTKEIVAGSTLYLPVEVDGANLSMGDVHAVMGDGEVAVCGAEIAAEVRVKVTVLSGRPLPLPFLVSGDSVYAISSEVELIDAVTESTRMMRDWVAAESSLDPTDALMLLSLAGDTQISQVVDPRLTARFRLPLSVLEQCGVELP</sequence>
<dbReference type="GO" id="GO:0016811">
    <property type="term" value="F:hydrolase activity, acting on carbon-nitrogen (but not peptide) bonds, in linear amides"/>
    <property type="evidence" value="ECO:0007669"/>
    <property type="project" value="InterPro"/>
</dbReference>
<reference evidence="3" key="1">
    <citation type="submission" date="2017-01" db="EMBL/GenBank/DDBJ databases">
        <authorList>
            <person name="Varghese N."/>
            <person name="Submissions S."/>
        </authorList>
    </citation>
    <scope>NUCLEOTIDE SEQUENCE [LARGE SCALE GENOMIC DNA]</scope>
    <source>
        <strain evidence="3">DSM 44531</strain>
    </source>
</reference>
<feature type="region of interest" description="Disordered" evidence="1">
    <location>
        <begin position="135"/>
        <end position="155"/>
    </location>
</feature>
<organism evidence="2 3">
    <name type="scientific">Corynebacterium appendicis CIP 107643</name>
    <dbReference type="NCBI Taxonomy" id="1161099"/>
    <lineage>
        <taxon>Bacteria</taxon>
        <taxon>Bacillati</taxon>
        <taxon>Actinomycetota</taxon>
        <taxon>Actinomycetes</taxon>
        <taxon>Mycobacteriales</taxon>
        <taxon>Corynebacteriaceae</taxon>
        <taxon>Corynebacterium</taxon>
    </lineage>
</organism>
<proteinExistence type="predicted"/>
<dbReference type="AlphaFoldDB" id="A0A1N7IPB1"/>
<evidence type="ECO:0000313" key="2">
    <source>
        <dbReference type="EMBL" id="SIS38831.1"/>
    </source>
</evidence>
<accession>A0A1N7IPB1</accession>
<evidence type="ECO:0000256" key="1">
    <source>
        <dbReference type="SAM" id="MobiDB-lite"/>
    </source>
</evidence>
<dbReference type="Gene3D" id="2.60.120.580">
    <property type="entry name" value="Acetamidase/Formamidase-like domains"/>
    <property type="match status" value="1"/>
</dbReference>
<dbReference type="Gene3D" id="2.40.10.120">
    <property type="match status" value="1"/>
</dbReference>
<dbReference type="Proteomes" id="UP000186292">
    <property type="component" value="Unassembled WGS sequence"/>
</dbReference>
<keyword evidence="3" id="KW-1185">Reference proteome</keyword>
<protein>
    <submittedName>
        <fullName evidence="2">Amidase</fullName>
    </submittedName>
</protein>
<dbReference type="Gene3D" id="3.10.28.20">
    <property type="entry name" value="Acetamidase/Formamidase-like domains"/>
    <property type="match status" value="1"/>
</dbReference>
<dbReference type="RefSeq" id="WP_076598152.1">
    <property type="nucleotide sequence ID" value="NZ_CP046976.1"/>
</dbReference>
<dbReference type="SUPFAM" id="SSF141130">
    <property type="entry name" value="Acetamidase/Formamidase-like"/>
    <property type="match status" value="1"/>
</dbReference>
<name>A0A1N7IPB1_9CORY</name>
<dbReference type="EMBL" id="FTOF01000001">
    <property type="protein sequence ID" value="SIS38831.1"/>
    <property type="molecule type" value="Genomic_DNA"/>
</dbReference>
<dbReference type="STRING" id="1161099.SAMN05444817_101162"/>
<evidence type="ECO:0000313" key="3">
    <source>
        <dbReference type="Proteomes" id="UP000186292"/>
    </source>
</evidence>